<reference evidence="2" key="1">
    <citation type="submission" date="2020-05" db="EMBL/GenBank/DDBJ databases">
        <authorList>
            <person name="Chiriac C."/>
            <person name="Salcher M."/>
            <person name="Ghai R."/>
            <person name="Kavagutti S V."/>
        </authorList>
    </citation>
    <scope>NUCLEOTIDE SEQUENCE</scope>
</reference>
<protein>
    <submittedName>
        <fullName evidence="2">Unannotated protein</fullName>
    </submittedName>
</protein>
<accession>A0A6J7NWT8</accession>
<dbReference type="AlphaFoldDB" id="A0A6J7NWT8"/>
<dbReference type="EMBL" id="CAFBOG010000228">
    <property type="protein sequence ID" value="CAB4995289.1"/>
    <property type="molecule type" value="Genomic_DNA"/>
</dbReference>
<organism evidence="2">
    <name type="scientific">freshwater metagenome</name>
    <dbReference type="NCBI Taxonomy" id="449393"/>
    <lineage>
        <taxon>unclassified sequences</taxon>
        <taxon>metagenomes</taxon>
        <taxon>ecological metagenomes</taxon>
    </lineage>
</organism>
<gene>
    <name evidence="1" type="ORF">UFOPK3046_01949</name>
    <name evidence="2" type="ORF">UFOPK3914_01827</name>
</gene>
<evidence type="ECO:0000313" key="2">
    <source>
        <dbReference type="EMBL" id="CAB4995289.1"/>
    </source>
</evidence>
<evidence type="ECO:0000313" key="1">
    <source>
        <dbReference type="EMBL" id="CAB4824970.1"/>
    </source>
</evidence>
<sequence length="141" mass="15122">MQSKSAASLVLLVLSVMLSTLLVACGDGQPAFCSQLSKSADLSGIASALRSSDLSKANDEAAALSELAGEAPPEIRADFVAVADSMVEIINLISTERDEGQSDPGQFERRREELNARLGQIENRSRRIRVWASEQCGIDLE</sequence>
<dbReference type="EMBL" id="CAFAAQ010000256">
    <property type="protein sequence ID" value="CAB4824970.1"/>
    <property type="molecule type" value="Genomic_DNA"/>
</dbReference>
<name>A0A6J7NWT8_9ZZZZ</name>
<proteinExistence type="predicted"/>
<dbReference type="PROSITE" id="PS51257">
    <property type="entry name" value="PROKAR_LIPOPROTEIN"/>
    <property type="match status" value="1"/>
</dbReference>